<name>A0ACD5ZF49_AVESA</name>
<organism evidence="1 2">
    <name type="scientific">Avena sativa</name>
    <name type="common">Oat</name>
    <dbReference type="NCBI Taxonomy" id="4498"/>
    <lineage>
        <taxon>Eukaryota</taxon>
        <taxon>Viridiplantae</taxon>
        <taxon>Streptophyta</taxon>
        <taxon>Embryophyta</taxon>
        <taxon>Tracheophyta</taxon>
        <taxon>Spermatophyta</taxon>
        <taxon>Magnoliopsida</taxon>
        <taxon>Liliopsida</taxon>
        <taxon>Poales</taxon>
        <taxon>Poaceae</taxon>
        <taxon>BOP clade</taxon>
        <taxon>Pooideae</taxon>
        <taxon>Poodae</taxon>
        <taxon>Poeae</taxon>
        <taxon>Poeae Chloroplast Group 1 (Aveneae type)</taxon>
        <taxon>Aveninae</taxon>
        <taxon>Avena</taxon>
    </lineage>
</organism>
<evidence type="ECO:0000313" key="1">
    <source>
        <dbReference type="EnsemblPlants" id="AVESA.00010b.r2.6CG1145280.1.CDS"/>
    </source>
</evidence>
<dbReference type="Proteomes" id="UP001732700">
    <property type="component" value="Chromosome 6C"/>
</dbReference>
<sequence>MEIPTSGSRPIRGATGPADQPQPLVRVGVLSPVQRKRSIVHTHMAMLDAATGVPAGHRKGAVGINQSRGRDYTARVDFKYATSRGEAYHAATTGHDHPLLEEGASATSSCWTEAAATCDLRARMCGGEGGKAICALCGAGADVHCAADAAFLCAACDAEVHGANILASRHRRTRVSAPNKAEQGLDGGVSGSAPSSCLSTDDSATTAAPRQRGRRTRPRRARRGRGEAVLLGWANQMGIVAPGAARQHALAATCALQDVAAAPRVPMRVAMAAALWREVTVHSVYEAGGGALRQLEACARVPARLIVTVASSMGSACVKRAPPVDTEEGWGECS</sequence>
<accession>A0ACD5ZF49</accession>
<evidence type="ECO:0000313" key="2">
    <source>
        <dbReference type="Proteomes" id="UP001732700"/>
    </source>
</evidence>
<keyword evidence="2" id="KW-1185">Reference proteome</keyword>
<protein>
    <submittedName>
        <fullName evidence="1">Uncharacterized protein</fullName>
    </submittedName>
</protein>
<dbReference type="EnsemblPlants" id="AVESA.00010b.r2.6CG1145280.1">
    <property type="protein sequence ID" value="AVESA.00010b.r2.6CG1145280.1.CDS"/>
    <property type="gene ID" value="AVESA.00010b.r2.6CG1145280"/>
</dbReference>
<reference evidence="1" key="2">
    <citation type="submission" date="2025-09" db="UniProtKB">
        <authorList>
            <consortium name="EnsemblPlants"/>
        </authorList>
    </citation>
    <scope>IDENTIFICATION</scope>
</reference>
<proteinExistence type="predicted"/>
<reference evidence="1" key="1">
    <citation type="submission" date="2021-05" db="EMBL/GenBank/DDBJ databases">
        <authorList>
            <person name="Scholz U."/>
            <person name="Mascher M."/>
            <person name="Fiebig A."/>
        </authorList>
    </citation>
    <scope>NUCLEOTIDE SEQUENCE [LARGE SCALE GENOMIC DNA]</scope>
</reference>